<name>A0A368L0M1_9BURK</name>
<organism evidence="1 2">
    <name type="scientific">Parvibium lacunae</name>
    <dbReference type="NCBI Taxonomy" id="1888893"/>
    <lineage>
        <taxon>Bacteria</taxon>
        <taxon>Pseudomonadati</taxon>
        <taxon>Pseudomonadota</taxon>
        <taxon>Betaproteobacteria</taxon>
        <taxon>Burkholderiales</taxon>
        <taxon>Alcaligenaceae</taxon>
        <taxon>Parvibium</taxon>
    </lineage>
</organism>
<dbReference type="PANTHER" id="PTHR35175">
    <property type="entry name" value="DUF1289 DOMAIN-CONTAINING PROTEIN"/>
    <property type="match status" value="1"/>
</dbReference>
<dbReference type="EMBL" id="QPGB01000005">
    <property type="protein sequence ID" value="RCS56841.1"/>
    <property type="molecule type" value="Genomic_DNA"/>
</dbReference>
<keyword evidence="2" id="KW-1185">Reference proteome</keyword>
<dbReference type="InterPro" id="IPR010710">
    <property type="entry name" value="DUF1289"/>
</dbReference>
<gene>
    <name evidence="1" type="ORF">DU000_10900</name>
</gene>
<accession>A0A368L0M1</accession>
<dbReference type="AlphaFoldDB" id="A0A368L0M1"/>
<proteinExistence type="predicted"/>
<evidence type="ECO:0000313" key="2">
    <source>
        <dbReference type="Proteomes" id="UP000252357"/>
    </source>
</evidence>
<comment type="caution">
    <text evidence="1">The sequence shown here is derived from an EMBL/GenBank/DDBJ whole genome shotgun (WGS) entry which is preliminary data.</text>
</comment>
<dbReference type="OrthoDB" id="5296987at2"/>
<dbReference type="PANTHER" id="PTHR35175:SF1">
    <property type="entry name" value="OXIDOREDUCTASE"/>
    <property type="match status" value="1"/>
</dbReference>
<dbReference type="RefSeq" id="WP_114403442.1">
    <property type="nucleotide sequence ID" value="NZ_QPGB01000005.1"/>
</dbReference>
<dbReference type="Proteomes" id="UP000252357">
    <property type="component" value="Unassembled WGS sequence"/>
</dbReference>
<sequence length="76" mass="8811">MSSTRPDSPCIGVCSTLYDDVCRGCGRHVMEVANWVFFDAEEKERVWQRISQEGHWPCFERFPRFTHVTSEKDIGG</sequence>
<dbReference type="Pfam" id="PF06945">
    <property type="entry name" value="DUF1289"/>
    <property type="match status" value="1"/>
</dbReference>
<evidence type="ECO:0000313" key="1">
    <source>
        <dbReference type="EMBL" id="RCS56841.1"/>
    </source>
</evidence>
<reference evidence="1 2" key="1">
    <citation type="journal article" date="2018" name="Int. J. Syst. Evol. Microbiol.">
        <title>Parvibium lacunae gen. nov., sp. nov., a new member of the family Alcaligenaceae isolated from a freshwater pond.</title>
        <authorList>
            <person name="Chen W.M."/>
            <person name="Xie P.B."/>
            <person name="Hsu M.Y."/>
            <person name="Sheu S.Y."/>
        </authorList>
    </citation>
    <scope>NUCLEOTIDE SEQUENCE [LARGE SCALE GENOMIC DNA]</scope>
    <source>
        <strain evidence="1 2">KMB9</strain>
    </source>
</reference>
<protein>
    <submittedName>
        <fullName evidence="1">DUF1289 domain-containing protein</fullName>
    </submittedName>
</protein>